<dbReference type="PROSITE" id="PS50943">
    <property type="entry name" value="HTH_CROC1"/>
    <property type="match status" value="1"/>
</dbReference>
<sequence>MTFGEKIQSLRKQSGLSQEELSYRLGVSRQAVSKWERNSGYPETEKLIKMSKLFNVTIDYLLGENNSSVWQEKNGMYVSMKDVNGFLSFQKLKYRKIGAAAGILTASFSLAFISFESNMIIFMTFVIVGAVLFISAKISGDRYRELNKKTLYFDQEVREKLLVEFDRKDKFMQMLILTGMAFIAAGVLVFPLMSVIDKYISDDVIFASGVILAGAGVYLCVSVWGVIKSYRLLIMNEKGQEEL</sequence>
<accession>A0A926EA65</accession>
<evidence type="ECO:0000313" key="5">
    <source>
        <dbReference type="Proteomes" id="UP000610862"/>
    </source>
</evidence>
<dbReference type="Gene3D" id="1.10.260.40">
    <property type="entry name" value="lambda repressor-like DNA-binding domains"/>
    <property type="match status" value="1"/>
</dbReference>
<dbReference type="InterPro" id="IPR010982">
    <property type="entry name" value="Lambda_DNA-bd_dom_sf"/>
</dbReference>
<dbReference type="CDD" id="cd00093">
    <property type="entry name" value="HTH_XRE"/>
    <property type="match status" value="1"/>
</dbReference>
<proteinExistence type="predicted"/>
<keyword evidence="1" id="KW-0238">DNA-binding</keyword>
<dbReference type="SMART" id="SM00530">
    <property type="entry name" value="HTH_XRE"/>
    <property type="match status" value="1"/>
</dbReference>
<dbReference type="GO" id="GO:0003677">
    <property type="term" value="F:DNA binding"/>
    <property type="evidence" value="ECO:0007669"/>
    <property type="project" value="UniProtKB-KW"/>
</dbReference>
<keyword evidence="5" id="KW-1185">Reference proteome</keyword>
<dbReference type="RefSeq" id="WP_187525361.1">
    <property type="nucleotide sequence ID" value="NZ_JACRTA010000002.1"/>
</dbReference>
<evidence type="ECO:0000256" key="1">
    <source>
        <dbReference type="ARBA" id="ARBA00023125"/>
    </source>
</evidence>
<keyword evidence="2" id="KW-0472">Membrane</keyword>
<name>A0A926EA65_9FIRM</name>
<feature type="transmembrane region" description="Helical" evidence="2">
    <location>
        <begin position="205"/>
        <end position="227"/>
    </location>
</feature>
<keyword evidence="2" id="KW-1133">Transmembrane helix</keyword>
<dbReference type="AlphaFoldDB" id="A0A926EA65"/>
<dbReference type="Proteomes" id="UP000610862">
    <property type="component" value="Unassembled WGS sequence"/>
</dbReference>
<organism evidence="4 5">
    <name type="scientific">Lentihominibacter hominis</name>
    <dbReference type="NCBI Taxonomy" id="2763645"/>
    <lineage>
        <taxon>Bacteria</taxon>
        <taxon>Bacillati</taxon>
        <taxon>Bacillota</taxon>
        <taxon>Clostridia</taxon>
        <taxon>Peptostreptococcales</taxon>
        <taxon>Anaerovoracaceae</taxon>
        <taxon>Lentihominibacter</taxon>
    </lineage>
</organism>
<feature type="transmembrane region" description="Helical" evidence="2">
    <location>
        <begin position="97"/>
        <end position="114"/>
    </location>
</feature>
<feature type="transmembrane region" description="Helical" evidence="2">
    <location>
        <begin position="174"/>
        <end position="193"/>
    </location>
</feature>
<dbReference type="PANTHER" id="PTHR46558:SF13">
    <property type="entry name" value="HTH-TYPE TRANSCRIPTIONAL REGULATOR IMMR"/>
    <property type="match status" value="1"/>
</dbReference>
<evidence type="ECO:0000256" key="2">
    <source>
        <dbReference type="SAM" id="Phobius"/>
    </source>
</evidence>
<evidence type="ECO:0000313" key="4">
    <source>
        <dbReference type="EMBL" id="MBC8568609.1"/>
    </source>
</evidence>
<gene>
    <name evidence="4" type="ORF">H8692_07560</name>
</gene>
<feature type="domain" description="HTH cro/C1-type" evidence="3">
    <location>
        <begin position="7"/>
        <end position="61"/>
    </location>
</feature>
<comment type="caution">
    <text evidence="4">The sequence shown here is derived from an EMBL/GenBank/DDBJ whole genome shotgun (WGS) entry which is preliminary data.</text>
</comment>
<dbReference type="PANTHER" id="PTHR46558">
    <property type="entry name" value="TRACRIPTIONAL REGULATORY PROTEIN-RELATED-RELATED"/>
    <property type="match status" value="1"/>
</dbReference>
<dbReference type="InterPro" id="IPR001387">
    <property type="entry name" value="Cro/C1-type_HTH"/>
</dbReference>
<dbReference type="SUPFAM" id="SSF47413">
    <property type="entry name" value="lambda repressor-like DNA-binding domains"/>
    <property type="match status" value="1"/>
</dbReference>
<dbReference type="EMBL" id="JACRTA010000002">
    <property type="protein sequence ID" value="MBC8568609.1"/>
    <property type="molecule type" value="Genomic_DNA"/>
</dbReference>
<protein>
    <submittedName>
        <fullName evidence="4">Helix-turn-helix transcriptional regulator</fullName>
    </submittedName>
</protein>
<dbReference type="Pfam" id="PF01381">
    <property type="entry name" value="HTH_3"/>
    <property type="match status" value="1"/>
</dbReference>
<feature type="transmembrane region" description="Helical" evidence="2">
    <location>
        <begin position="120"/>
        <end position="139"/>
    </location>
</feature>
<reference evidence="4" key="1">
    <citation type="submission" date="2020-08" db="EMBL/GenBank/DDBJ databases">
        <title>Genome public.</title>
        <authorList>
            <person name="Liu C."/>
            <person name="Sun Q."/>
        </authorList>
    </citation>
    <scope>NUCLEOTIDE SEQUENCE</scope>
    <source>
        <strain evidence="4">NSJ-24</strain>
    </source>
</reference>
<evidence type="ECO:0000259" key="3">
    <source>
        <dbReference type="PROSITE" id="PS50943"/>
    </source>
</evidence>
<keyword evidence="2" id="KW-0812">Transmembrane</keyword>